<accession>A0ABV0JXM1</accession>
<dbReference type="Proteomes" id="UP001442494">
    <property type="component" value="Unassembled WGS sequence"/>
</dbReference>
<proteinExistence type="predicted"/>
<gene>
    <name evidence="1" type="ORF">NDI37_27155</name>
</gene>
<protein>
    <submittedName>
        <fullName evidence="1">Uncharacterized protein</fullName>
    </submittedName>
</protein>
<organism evidence="1 2">
    <name type="scientific">Funiculus sociatus GB2-A5</name>
    <dbReference type="NCBI Taxonomy" id="2933946"/>
    <lineage>
        <taxon>Bacteria</taxon>
        <taxon>Bacillati</taxon>
        <taxon>Cyanobacteriota</taxon>
        <taxon>Cyanophyceae</taxon>
        <taxon>Coleofasciculales</taxon>
        <taxon>Coleofasciculaceae</taxon>
        <taxon>Funiculus</taxon>
    </lineage>
</organism>
<keyword evidence="2" id="KW-1185">Reference proteome</keyword>
<sequence>MRLEVKLFSPVFSGAFFISRSLAEPGNSFCVSEAAGTRLEAHPNNE</sequence>
<comment type="caution">
    <text evidence="1">The sequence shown here is derived from an EMBL/GenBank/DDBJ whole genome shotgun (WGS) entry which is preliminary data.</text>
</comment>
<reference evidence="1 2" key="1">
    <citation type="submission" date="2022-04" db="EMBL/GenBank/DDBJ databases">
        <title>Positive selection, recombination, and allopatry shape intraspecific diversity of widespread and dominant cyanobacteria.</title>
        <authorList>
            <person name="Wei J."/>
            <person name="Shu W."/>
            <person name="Hu C."/>
        </authorList>
    </citation>
    <scope>NUCLEOTIDE SEQUENCE [LARGE SCALE GENOMIC DNA]</scope>
    <source>
        <strain evidence="1 2">GB2-A5</strain>
    </source>
</reference>
<dbReference type="RefSeq" id="WP_190419581.1">
    <property type="nucleotide sequence ID" value="NZ_JAMPKK010000115.1"/>
</dbReference>
<evidence type="ECO:0000313" key="1">
    <source>
        <dbReference type="EMBL" id="MEP0868118.1"/>
    </source>
</evidence>
<dbReference type="EMBL" id="JAMPKK010000115">
    <property type="protein sequence ID" value="MEP0868118.1"/>
    <property type="molecule type" value="Genomic_DNA"/>
</dbReference>
<name>A0ABV0JXM1_9CYAN</name>
<evidence type="ECO:0000313" key="2">
    <source>
        <dbReference type="Proteomes" id="UP001442494"/>
    </source>
</evidence>